<dbReference type="GO" id="GO:0005524">
    <property type="term" value="F:ATP binding"/>
    <property type="evidence" value="ECO:0007669"/>
    <property type="project" value="UniProtKB-UniRule"/>
</dbReference>
<keyword evidence="3 4" id="KW-0067">ATP-binding</keyword>
<dbReference type="Gene3D" id="3.40.50.20">
    <property type="match status" value="1"/>
</dbReference>
<dbReference type="Gene3D" id="3.30.470.20">
    <property type="entry name" value="ATP-grasp fold, B domain"/>
    <property type="match status" value="1"/>
</dbReference>
<comment type="caution">
    <text evidence="6">The sequence shown here is derived from an EMBL/GenBank/DDBJ whole genome shotgun (WGS) entry which is preliminary data.</text>
</comment>
<dbReference type="RefSeq" id="WP_242177491.1">
    <property type="nucleotide sequence ID" value="NZ_JAKQYM010000002.1"/>
</dbReference>
<dbReference type="InterPro" id="IPR052032">
    <property type="entry name" value="ATP-dep_AA_Ligase"/>
</dbReference>
<evidence type="ECO:0000259" key="5">
    <source>
        <dbReference type="PROSITE" id="PS50975"/>
    </source>
</evidence>
<sequence>MKKEKVIVLGGTQDHIDLIKILKNKKFHVLLVDYTANPSAKCFADEYIQESTLNKEAVLEIAIKNKVSFVIAACIDQALLTMAYVCEQMGLPCHLTYDKALSLTNKTFMKEVFKEYGVPTAKFQIVDDIQSSELEISYPLVVKPSDANSSKGVIKVKSENELKASMKEAMQISRDKKIIVEEFIAGKEYSADVLISDGKAEALMISENVKFEKNHNNFTIVQSLFNSEIHNEHKSVIEQIAIKISQAFDLKNVLLLIQLIINDDGVFVIEFSSRIGGGSKHHFIKKIRDYNVLDCFLATIERKTIRPKNNMLLFKNASVNYIYTKKGVFNKVIGVELLLEKKIIEDFYLYKNCGTEITNNISSSDRPAGYLIADNDNLVYQHKFETAKKEIEILGEDGINLRII</sequence>
<reference evidence="6" key="1">
    <citation type="submission" date="2022-02" db="EMBL/GenBank/DDBJ databases">
        <title>Polaribacter sp. MSW13, isolated from seawater.</title>
        <authorList>
            <person name="Kristyanto S."/>
            <person name="Jung J."/>
            <person name="Jeon C.O."/>
        </authorList>
    </citation>
    <scope>NUCLEOTIDE SEQUENCE</scope>
    <source>
        <strain evidence="6">MSW13</strain>
    </source>
</reference>
<evidence type="ECO:0000256" key="4">
    <source>
        <dbReference type="PROSITE-ProRule" id="PRU00409"/>
    </source>
</evidence>
<evidence type="ECO:0000256" key="2">
    <source>
        <dbReference type="ARBA" id="ARBA00022741"/>
    </source>
</evidence>
<dbReference type="Pfam" id="PF13535">
    <property type="entry name" value="ATP-grasp_4"/>
    <property type="match status" value="1"/>
</dbReference>
<dbReference type="GO" id="GO:0016874">
    <property type="term" value="F:ligase activity"/>
    <property type="evidence" value="ECO:0007669"/>
    <property type="project" value="UniProtKB-KW"/>
</dbReference>
<gene>
    <name evidence="6" type="ORF">MC378_04305</name>
</gene>
<dbReference type="InterPro" id="IPR013815">
    <property type="entry name" value="ATP_grasp_subdomain_1"/>
</dbReference>
<dbReference type="PANTHER" id="PTHR43585:SF2">
    <property type="entry name" value="ATP-GRASP ENZYME FSQD"/>
    <property type="match status" value="1"/>
</dbReference>
<dbReference type="SMART" id="SM01209">
    <property type="entry name" value="GARS_A"/>
    <property type="match status" value="1"/>
</dbReference>
<dbReference type="PANTHER" id="PTHR43585">
    <property type="entry name" value="FUMIPYRROLE BIOSYNTHESIS PROTEIN C"/>
    <property type="match status" value="1"/>
</dbReference>
<organism evidence="6 7">
    <name type="scientific">Polaribacter marinus</name>
    <dbReference type="NCBI Taxonomy" id="2916838"/>
    <lineage>
        <taxon>Bacteria</taxon>
        <taxon>Pseudomonadati</taxon>
        <taxon>Bacteroidota</taxon>
        <taxon>Flavobacteriia</taxon>
        <taxon>Flavobacteriales</taxon>
        <taxon>Flavobacteriaceae</taxon>
    </lineage>
</organism>
<keyword evidence="2 4" id="KW-0547">Nucleotide-binding</keyword>
<keyword evidence="1" id="KW-0436">Ligase</keyword>
<evidence type="ECO:0000256" key="1">
    <source>
        <dbReference type="ARBA" id="ARBA00022598"/>
    </source>
</evidence>
<dbReference type="Gene3D" id="3.30.1490.20">
    <property type="entry name" value="ATP-grasp fold, A domain"/>
    <property type="match status" value="1"/>
</dbReference>
<dbReference type="SUPFAM" id="SSF56059">
    <property type="entry name" value="Glutathione synthetase ATP-binding domain-like"/>
    <property type="match status" value="1"/>
</dbReference>
<keyword evidence="7" id="KW-1185">Reference proteome</keyword>
<evidence type="ECO:0000256" key="3">
    <source>
        <dbReference type="ARBA" id="ARBA00022840"/>
    </source>
</evidence>
<name>A0A9X1VLV9_9FLAO</name>
<dbReference type="PROSITE" id="PS50975">
    <property type="entry name" value="ATP_GRASP"/>
    <property type="match status" value="1"/>
</dbReference>
<evidence type="ECO:0000313" key="7">
    <source>
        <dbReference type="Proteomes" id="UP001139369"/>
    </source>
</evidence>
<proteinExistence type="predicted"/>
<feature type="domain" description="ATP-grasp" evidence="5">
    <location>
        <begin position="110"/>
        <end position="301"/>
    </location>
</feature>
<dbReference type="AlphaFoldDB" id="A0A9X1VLV9"/>
<accession>A0A9X1VLV9</accession>
<dbReference type="EMBL" id="JAKQYM010000002">
    <property type="protein sequence ID" value="MCI2228378.1"/>
    <property type="molecule type" value="Genomic_DNA"/>
</dbReference>
<protein>
    <submittedName>
        <fullName evidence="6">ATP-grasp domain-containing protein</fullName>
    </submittedName>
</protein>
<dbReference type="GO" id="GO:0046872">
    <property type="term" value="F:metal ion binding"/>
    <property type="evidence" value="ECO:0007669"/>
    <property type="project" value="InterPro"/>
</dbReference>
<evidence type="ECO:0000313" key="6">
    <source>
        <dbReference type="EMBL" id="MCI2228378.1"/>
    </source>
</evidence>
<dbReference type="Proteomes" id="UP001139369">
    <property type="component" value="Unassembled WGS sequence"/>
</dbReference>
<dbReference type="InterPro" id="IPR011761">
    <property type="entry name" value="ATP-grasp"/>
</dbReference>